<name>A0A1L5F9S7_CLOKL</name>
<dbReference type="EMBL" id="CP018335">
    <property type="protein sequence ID" value="APM39580.1"/>
    <property type="molecule type" value="Genomic_DNA"/>
</dbReference>
<gene>
    <name evidence="1" type="ORF">BS101_12945</name>
</gene>
<reference evidence="1 2" key="1">
    <citation type="submission" date="2016-12" db="EMBL/GenBank/DDBJ databases">
        <title>Complete genome sequence of Clostridium kluyveri JZZ isolated from the pit mud of a Chinese flavor liquor-making factory.</title>
        <authorList>
            <person name="Wang Y."/>
        </authorList>
    </citation>
    <scope>NUCLEOTIDE SEQUENCE [LARGE SCALE GENOMIC DNA]</scope>
    <source>
        <strain evidence="1 2">JZZ</strain>
    </source>
</reference>
<organism evidence="1 2">
    <name type="scientific">Clostridium kluyveri</name>
    <dbReference type="NCBI Taxonomy" id="1534"/>
    <lineage>
        <taxon>Bacteria</taxon>
        <taxon>Bacillati</taxon>
        <taxon>Bacillota</taxon>
        <taxon>Clostridia</taxon>
        <taxon>Eubacteriales</taxon>
        <taxon>Clostridiaceae</taxon>
        <taxon>Clostridium</taxon>
    </lineage>
</organism>
<sequence length="65" mass="7988">MNGIEQEAEVEILFQEIWEDNHVELYENSLSFTPFTDMSLLDTIQYKYNRQLFMIIKFKNIYFQK</sequence>
<dbReference type="AlphaFoldDB" id="A0A1L5F9S7"/>
<accession>A0A1L5F9S7</accession>
<proteinExistence type="predicted"/>
<protein>
    <submittedName>
        <fullName evidence="1">Uncharacterized protein</fullName>
    </submittedName>
</protein>
<evidence type="ECO:0000313" key="2">
    <source>
        <dbReference type="Proteomes" id="UP000184604"/>
    </source>
</evidence>
<evidence type="ECO:0000313" key="1">
    <source>
        <dbReference type="EMBL" id="APM39580.1"/>
    </source>
</evidence>
<dbReference type="Proteomes" id="UP000184604">
    <property type="component" value="Chromosome"/>
</dbReference>